<evidence type="ECO:0000256" key="10">
    <source>
        <dbReference type="ARBA" id="ARBA00048721"/>
    </source>
</evidence>
<keyword evidence="9 11" id="KW-0520">NAD</keyword>
<dbReference type="InterPro" id="IPR004821">
    <property type="entry name" value="Cyt_trans-like"/>
</dbReference>
<evidence type="ECO:0000256" key="4">
    <source>
        <dbReference type="ARBA" id="ARBA00022642"/>
    </source>
</evidence>
<comment type="catalytic activity">
    <reaction evidence="10 11">
        <text>nicotinate beta-D-ribonucleotide + ATP + H(+) = deamido-NAD(+) + diphosphate</text>
        <dbReference type="Rhea" id="RHEA:22860"/>
        <dbReference type="ChEBI" id="CHEBI:15378"/>
        <dbReference type="ChEBI" id="CHEBI:30616"/>
        <dbReference type="ChEBI" id="CHEBI:33019"/>
        <dbReference type="ChEBI" id="CHEBI:57502"/>
        <dbReference type="ChEBI" id="CHEBI:58437"/>
        <dbReference type="EC" id="2.7.7.18"/>
    </reaction>
</comment>
<keyword evidence="5 11" id="KW-0808">Transferase</keyword>
<evidence type="ECO:0000256" key="6">
    <source>
        <dbReference type="ARBA" id="ARBA00022695"/>
    </source>
</evidence>
<dbReference type="Gene3D" id="3.40.50.620">
    <property type="entry name" value="HUPs"/>
    <property type="match status" value="1"/>
</dbReference>
<dbReference type="HAMAP" id="MF_00244">
    <property type="entry name" value="NaMN_adenylyltr"/>
    <property type="match status" value="1"/>
</dbReference>
<evidence type="ECO:0000256" key="5">
    <source>
        <dbReference type="ARBA" id="ARBA00022679"/>
    </source>
</evidence>
<dbReference type="PANTHER" id="PTHR39321">
    <property type="entry name" value="NICOTINATE-NUCLEOTIDE ADENYLYLTRANSFERASE-RELATED"/>
    <property type="match status" value="1"/>
</dbReference>
<evidence type="ECO:0000256" key="11">
    <source>
        <dbReference type="HAMAP-Rule" id="MF_00244"/>
    </source>
</evidence>
<dbReference type="SUPFAM" id="SSF52374">
    <property type="entry name" value="Nucleotidylyl transferase"/>
    <property type="match status" value="1"/>
</dbReference>
<name>A0A1D8D112_CHLLM</name>
<protein>
    <recommendedName>
        <fullName evidence="11">Probable nicotinate-nucleotide adenylyltransferase</fullName>
        <ecNumber evidence="11">2.7.7.18</ecNumber>
    </recommendedName>
    <alternativeName>
        <fullName evidence="11">Deamido-NAD(+) diphosphorylase</fullName>
    </alternativeName>
    <alternativeName>
        <fullName evidence="11">Deamido-NAD(+) pyrophosphorylase</fullName>
    </alternativeName>
    <alternativeName>
        <fullName evidence="11">Nicotinate mononucleotide adenylyltransferase</fullName>
        <shortName evidence="11">NaMN adenylyltransferase</shortName>
    </alternativeName>
</protein>
<dbReference type="CDD" id="cd02165">
    <property type="entry name" value="NMNAT"/>
    <property type="match status" value="1"/>
</dbReference>
<organism evidence="13 14">
    <name type="scientific">Chlorobaculum limnaeum</name>
    <dbReference type="NCBI Taxonomy" id="274537"/>
    <lineage>
        <taxon>Bacteria</taxon>
        <taxon>Pseudomonadati</taxon>
        <taxon>Chlorobiota</taxon>
        <taxon>Chlorobiia</taxon>
        <taxon>Chlorobiales</taxon>
        <taxon>Chlorobiaceae</taxon>
        <taxon>Chlorobaculum</taxon>
    </lineage>
</organism>
<dbReference type="OrthoDB" id="5295945at2"/>
<reference evidence="13" key="1">
    <citation type="submission" date="2016-09" db="EMBL/GenBank/DDBJ databases">
        <title>Genome sequence of Chlorobaculum limnaeum.</title>
        <authorList>
            <person name="Liu Z."/>
            <person name="Tank M."/>
            <person name="Bryant D.A."/>
        </authorList>
    </citation>
    <scope>NUCLEOTIDE SEQUENCE [LARGE SCALE GENOMIC DNA]</scope>
    <source>
        <strain evidence="13">DSM 1677</strain>
    </source>
</reference>
<keyword evidence="4 11" id="KW-0662">Pyridine nucleotide biosynthesis</keyword>
<dbReference type="GO" id="GO:0009435">
    <property type="term" value="P:NAD+ biosynthetic process"/>
    <property type="evidence" value="ECO:0007669"/>
    <property type="project" value="UniProtKB-UniRule"/>
</dbReference>
<dbReference type="InterPro" id="IPR014729">
    <property type="entry name" value="Rossmann-like_a/b/a_fold"/>
</dbReference>
<evidence type="ECO:0000259" key="12">
    <source>
        <dbReference type="Pfam" id="PF01467"/>
    </source>
</evidence>
<evidence type="ECO:0000256" key="7">
    <source>
        <dbReference type="ARBA" id="ARBA00022741"/>
    </source>
</evidence>
<dbReference type="GO" id="GO:0004515">
    <property type="term" value="F:nicotinate-nucleotide adenylyltransferase activity"/>
    <property type="evidence" value="ECO:0007669"/>
    <property type="project" value="UniProtKB-UniRule"/>
</dbReference>
<dbReference type="EMBL" id="CP017305">
    <property type="protein sequence ID" value="AOS84866.1"/>
    <property type="molecule type" value="Genomic_DNA"/>
</dbReference>
<dbReference type="KEGG" id="clz:BIU88_12450"/>
<dbReference type="RefSeq" id="WP_069811093.1">
    <property type="nucleotide sequence ID" value="NZ_CP017305.1"/>
</dbReference>
<proteinExistence type="inferred from homology"/>
<accession>A0A1D8D112</accession>
<dbReference type="PANTHER" id="PTHR39321:SF3">
    <property type="entry name" value="PHOSPHOPANTETHEINE ADENYLYLTRANSFERASE"/>
    <property type="match status" value="1"/>
</dbReference>
<dbReference type="NCBIfam" id="TIGR00482">
    <property type="entry name" value="nicotinate (nicotinamide) nucleotide adenylyltransferase"/>
    <property type="match status" value="1"/>
</dbReference>
<dbReference type="GO" id="GO:0005524">
    <property type="term" value="F:ATP binding"/>
    <property type="evidence" value="ECO:0007669"/>
    <property type="project" value="UniProtKB-KW"/>
</dbReference>
<keyword evidence="14" id="KW-1185">Reference proteome</keyword>
<comment type="similarity">
    <text evidence="3 11">Belongs to the NadD family.</text>
</comment>
<dbReference type="UniPathway" id="UPA00253">
    <property type="reaction ID" value="UER00332"/>
</dbReference>
<keyword evidence="7 11" id="KW-0547">Nucleotide-binding</keyword>
<dbReference type="NCBIfam" id="TIGR00125">
    <property type="entry name" value="cyt_tran_rel"/>
    <property type="match status" value="1"/>
</dbReference>
<sequence>MRTAVFGGSFDPPHNGHLALCLYARELAGVERLIVSVSKNPFKALADASDDDRAAMATLLVAEINAAGAFAEMSGWELRQPGPSYTIDLLRHVAALHPGDDLVLLVGEDSYRQMPQWRESREIAQLCDIAVFGRSGSVLAVGSCGETLPPATLIDFDMPVSATEVRRLAAAGQPISHLVPPPIAAYIASHGLYRV</sequence>
<dbReference type="EC" id="2.7.7.18" evidence="11"/>
<evidence type="ECO:0000256" key="1">
    <source>
        <dbReference type="ARBA" id="ARBA00002324"/>
    </source>
</evidence>
<evidence type="ECO:0000256" key="8">
    <source>
        <dbReference type="ARBA" id="ARBA00022840"/>
    </source>
</evidence>
<dbReference type="InterPro" id="IPR005248">
    <property type="entry name" value="NadD/NMNAT"/>
</dbReference>
<evidence type="ECO:0000256" key="2">
    <source>
        <dbReference type="ARBA" id="ARBA00005019"/>
    </source>
</evidence>
<comment type="pathway">
    <text evidence="2 11">Cofactor biosynthesis; NAD(+) biosynthesis; deamido-NAD(+) from nicotinate D-ribonucleotide: step 1/1.</text>
</comment>
<evidence type="ECO:0000256" key="3">
    <source>
        <dbReference type="ARBA" id="ARBA00009014"/>
    </source>
</evidence>
<feature type="domain" description="Cytidyltransferase-like" evidence="12">
    <location>
        <begin position="5"/>
        <end position="167"/>
    </location>
</feature>
<keyword evidence="8 11" id="KW-0067">ATP-binding</keyword>
<evidence type="ECO:0000313" key="13">
    <source>
        <dbReference type="EMBL" id="AOS84866.1"/>
    </source>
</evidence>
<gene>
    <name evidence="11" type="primary">nadD</name>
    <name evidence="13" type="ORF">BIU88_12450</name>
</gene>
<dbReference type="Proteomes" id="UP000095185">
    <property type="component" value="Chromosome"/>
</dbReference>
<dbReference type="Pfam" id="PF01467">
    <property type="entry name" value="CTP_transf_like"/>
    <property type="match status" value="1"/>
</dbReference>
<evidence type="ECO:0000256" key="9">
    <source>
        <dbReference type="ARBA" id="ARBA00023027"/>
    </source>
</evidence>
<comment type="function">
    <text evidence="1 11">Catalyzes the reversible adenylation of nicotinate mononucleotide (NaMN) to nicotinic acid adenine dinucleotide (NaAD).</text>
</comment>
<dbReference type="AlphaFoldDB" id="A0A1D8D112"/>
<keyword evidence="6 11" id="KW-0548">Nucleotidyltransferase</keyword>
<dbReference type="STRING" id="274537.BIU88_12450"/>
<evidence type="ECO:0000313" key="14">
    <source>
        <dbReference type="Proteomes" id="UP000095185"/>
    </source>
</evidence>